<dbReference type="Pfam" id="PF08264">
    <property type="entry name" value="Anticodon_1"/>
    <property type="match status" value="1"/>
</dbReference>
<dbReference type="CDD" id="cd07962">
    <property type="entry name" value="Anticodon_Ia_Val"/>
    <property type="match status" value="1"/>
</dbReference>
<evidence type="ECO:0000259" key="9">
    <source>
        <dbReference type="Pfam" id="PF00133"/>
    </source>
</evidence>
<dbReference type="NCBIfam" id="NF009687">
    <property type="entry name" value="PRK13208.1"/>
    <property type="match status" value="1"/>
</dbReference>
<dbReference type="SUPFAM" id="SSF50677">
    <property type="entry name" value="ValRS/IleRS/LeuRS editing domain"/>
    <property type="match status" value="1"/>
</dbReference>
<dbReference type="NCBIfam" id="NF000540">
    <property type="entry name" value="alt_ValS"/>
    <property type="match status" value="1"/>
</dbReference>
<evidence type="ECO:0000256" key="1">
    <source>
        <dbReference type="ARBA" id="ARBA00022490"/>
    </source>
</evidence>
<comment type="subunit">
    <text evidence="8">Monomer.</text>
</comment>
<keyword evidence="4 8" id="KW-0067">ATP-binding</keyword>
<dbReference type="EMBL" id="CP063169">
    <property type="protein sequence ID" value="QOR72009.1"/>
    <property type="molecule type" value="Genomic_DNA"/>
</dbReference>
<dbReference type="PROSITE" id="PS00178">
    <property type="entry name" value="AA_TRNA_LIGASE_I"/>
    <property type="match status" value="1"/>
</dbReference>
<evidence type="ECO:0000256" key="4">
    <source>
        <dbReference type="ARBA" id="ARBA00022840"/>
    </source>
</evidence>
<evidence type="ECO:0000256" key="2">
    <source>
        <dbReference type="ARBA" id="ARBA00022598"/>
    </source>
</evidence>
<dbReference type="AlphaFoldDB" id="A0A7M1SWR1"/>
<dbReference type="Gene3D" id="3.40.50.620">
    <property type="entry name" value="HUPs"/>
    <property type="match status" value="2"/>
</dbReference>
<keyword evidence="6 8" id="KW-0030">Aminoacyl-tRNA synthetase</keyword>
<sequence>MSENIPNPATAVTEPLRPVAQVPEKPSLDGLEDRWSQAWGENGTYAFDRTRPREQVFSIDTPPPTASGSLHIGHVFSYTHTDCMARYQRMRGREVFYPMGWDDNGLPTERRVQNYYGVQVDTSLPYDPDFTPPYEGDVPKKHRPTPVSRQNFVELCLTLAAEDEKSFERVFRYLGLSVDWAQTYQTISPVAQQTSQRAFLRQLARGEAYQIEAPTLWDVTFQTAVAQAELEDREREGAYHRISFHSADGPVFIETTRPELLAACVALVAHPDDERYQPLFGSTATSPVFGVEVPVLAHQLADPEKGAGIAMICTFGDTTDVTWWRELNLPTRTIIGRDGRILAEPPAEITSAGGLAAYERLVGLTVFSAQKTMVELLTESGDLHGEPRKISHPVKFFEKGDKPLEIVSSRQWYVRNGGRDADLRESLVKRGKEITWYPGHMESRYENWVDGLTGDWLLSRQRFFGVPFPVWYRLNDAGEVLYNDPLVPTEDQLPIDPATDVPEGYTAEQRGKPGGFAGDPDVLDTWATSSLTPQLAGRWERDPEFFETVFPYDVRPQGHDIIRTWLFSTVVRANAEHDCLPWRRAAISGWILDPDRKKMSKSKGNVVTPLGLLEQHGSDAVRYWSASARLGADTAFDEGQMKIGRRLAIKLLNASKFALSFAGDSQVTLDPAAVTEPIDRAVLAELAGVVDKASAAFEAFDHARALELSESFFWTFTDDYLELVKDRAYGGEAAAVSPEAIASARAALWLSLDTLLRLFAPFLPFATEEVWSWWREGSVHRAAWPTADTLRQAAADGDPALLPAAGAALAAMRKVKSEAKVSQRTSFVSAELTVPSGQQALVAAVAGDLKSAGRVAGALTVTTSTEADAGAIGVTGELLPPEPKQPK</sequence>
<dbReference type="InterPro" id="IPR048044">
    <property type="entry name" value="Valyl-tRNA_ligase_actino"/>
</dbReference>
<evidence type="ECO:0000259" key="10">
    <source>
        <dbReference type="Pfam" id="PF08264"/>
    </source>
</evidence>
<dbReference type="HAMAP" id="MF_02005">
    <property type="entry name" value="Val_tRNA_synth_type2"/>
    <property type="match status" value="1"/>
</dbReference>
<reference evidence="11 12" key="1">
    <citation type="submission" date="2020-10" db="EMBL/GenBank/DDBJ databases">
        <title>Haloactinobacterium sp. RN3S43, a bacterium isolated from saline soil.</title>
        <authorList>
            <person name="Sun J.-Q."/>
        </authorList>
    </citation>
    <scope>NUCLEOTIDE SEQUENCE [LARGE SCALE GENOMIC DNA]</scope>
    <source>
        <strain evidence="11 12">RN3S43</strain>
    </source>
</reference>
<comment type="catalytic activity">
    <reaction evidence="7 8">
        <text>tRNA(Val) + L-valine + ATP = L-valyl-tRNA(Val) + AMP + diphosphate</text>
        <dbReference type="Rhea" id="RHEA:10704"/>
        <dbReference type="Rhea" id="RHEA-COMP:9672"/>
        <dbReference type="Rhea" id="RHEA-COMP:9708"/>
        <dbReference type="ChEBI" id="CHEBI:30616"/>
        <dbReference type="ChEBI" id="CHEBI:33019"/>
        <dbReference type="ChEBI" id="CHEBI:57762"/>
        <dbReference type="ChEBI" id="CHEBI:78442"/>
        <dbReference type="ChEBI" id="CHEBI:78537"/>
        <dbReference type="ChEBI" id="CHEBI:456215"/>
        <dbReference type="EC" id="6.1.1.9"/>
    </reaction>
</comment>
<feature type="short sequence motif" description="'KMSKS' region" evidence="8">
    <location>
        <begin position="598"/>
        <end position="602"/>
    </location>
</feature>
<feature type="domain" description="Aminoacyl-tRNA synthetase class Ia" evidence="9">
    <location>
        <begin position="144"/>
        <end position="636"/>
    </location>
</feature>
<accession>A0A7M1SWR1</accession>
<comment type="function">
    <text evidence="8">Catalyzes the attachment of valine to tRNA(Val). As ValRS can inadvertently accommodate and process structurally similar amino acids such as threonine, to avoid such errors, it has a 'posttransfer' editing activity that hydrolyzes mischarged Thr-tRNA(Val) in a tRNA-dependent manner.</text>
</comment>
<feature type="domain" description="Methionyl/Valyl/Leucyl/Isoleucyl-tRNA synthetase anticodon-binding" evidence="10">
    <location>
        <begin position="679"/>
        <end position="826"/>
    </location>
</feature>
<dbReference type="InterPro" id="IPR013155">
    <property type="entry name" value="M/V/L/I-tRNA-synth_anticd-bd"/>
</dbReference>
<comment type="similarity">
    <text evidence="8">Belongs to the class-I aminoacyl-tRNA synthetase family. ValS type 2 subfamily.</text>
</comment>
<dbReference type="Pfam" id="PF00133">
    <property type="entry name" value="tRNA-synt_1"/>
    <property type="match status" value="2"/>
</dbReference>
<evidence type="ECO:0000256" key="8">
    <source>
        <dbReference type="HAMAP-Rule" id="MF_02005"/>
    </source>
</evidence>
<dbReference type="PANTHER" id="PTHR11946:SF93">
    <property type="entry name" value="VALINE--TRNA LIGASE, CHLOROPLASTIC_MITOCHONDRIAL 2"/>
    <property type="match status" value="1"/>
</dbReference>
<feature type="short sequence motif" description="'HIGH' region" evidence="8">
    <location>
        <begin position="64"/>
        <end position="74"/>
    </location>
</feature>
<evidence type="ECO:0000256" key="5">
    <source>
        <dbReference type="ARBA" id="ARBA00022917"/>
    </source>
</evidence>
<feature type="domain" description="Aminoacyl-tRNA synthetase class Ia" evidence="9">
    <location>
        <begin position="35"/>
        <end position="119"/>
    </location>
</feature>
<dbReference type="InterPro" id="IPR014729">
    <property type="entry name" value="Rossmann-like_a/b/a_fold"/>
</dbReference>
<keyword evidence="1 8" id="KW-0963">Cytoplasm</keyword>
<keyword evidence="3 8" id="KW-0547">Nucleotide-binding</keyword>
<dbReference type="Gene3D" id="3.90.740.10">
    <property type="entry name" value="Valyl/Leucyl/Isoleucyl-tRNA synthetase, editing domain"/>
    <property type="match status" value="1"/>
</dbReference>
<comment type="domain">
    <text evidence="8">ValRS has two distinct active sites: one for aminoacylation and one for editing. The misactivated threonine is translocated from the active site to the editing site.</text>
</comment>
<feature type="binding site" evidence="8">
    <location>
        <position position="601"/>
    </location>
    <ligand>
        <name>ATP</name>
        <dbReference type="ChEBI" id="CHEBI:30616"/>
    </ligand>
</feature>
<keyword evidence="5 8" id="KW-0648">Protein biosynthesis</keyword>
<dbReference type="Proteomes" id="UP000593758">
    <property type="component" value="Chromosome"/>
</dbReference>
<dbReference type="EC" id="6.1.1.9" evidence="8"/>
<name>A0A7M1SWR1_9MICO</name>
<proteinExistence type="inferred from homology"/>
<evidence type="ECO:0000256" key="6">
    <source>
        <dbReference type="ARBA" id="ARBA00023146"/>
    </source>
</evidence>
<keyword evidence="2 8" id="KW-0436">Ligase</keyword>
<dbReference type="InterPro" id="IPR001412">
    <property type="entry name" value="aa-tRNA-synth_I_CS"/>
</dbReference>
<dbReference type="InterPro" id="IPR009080">
    <property type="entry name" value="tRNAsynth_Ia_anticodon-bd"/>
</dbReference>
<dbReference type="GO" id="GO:0002161">
    <property type="term" value="F:aminoacyl-tRNA deacylase activity"/>
    <property type="evidence" value="ECO:0007669"/>
    <property type="project" value="InterPro"/>
</dbReference>
<dbReference type="InterPro" id="IPR009008">
    <property type="entry name" value="Val/Leu/Ile-tRNA-synth_edit"/>
</dbReference>
<keyword evidence="12" id="KW-1185">Reference proteome</keyword>
<dbReference type="PRINTS" id="PR00986">
    <property type="entry name" value="TRNASYNTHVAL"/>
</dbReference>
<dbReference type="GO" id="GO:0005524">
    <property type="term" value="F:ATP binding"/>
    <property type="evidence" value="ECO:0007669"/>
    <property type="project" value="UniProtKB-UniRule"/>
</dbReference>
<dbReference type="SUPFAM" id="SSF52374">
    <property type="entry name" value="Nucleotidylyl transferase"/>
    <property type="match status" value="1"/>
</dbReference>
<dbReference type="InterPro" id="IPR002303">
    <property type="entry name" value="Valyl-tRNA_ligase"/>
</dbReference>
<dbReference type="InterPro" id="IPR033705">
    <property type="entry name" value="Anticodon_Ia_Val"/>
</dbReference>
<evidence type="ECO:0000256" key="3">
    <source>
        <dbReference type="ARBA" id="ARBA00022741"/>
    </source>
</evidence>
<dbReference type="Gene3D" id="1.10.730.10">
    <property type="entry name" value="Isoleucyl-tRNA Synthetase, Domain 1"/>
    <property type="match status" value="1"/>
</dbReference>
<comment type="subcellular location">
    <subcellularLocation>
        <location evidence="8">Cytoplasm</location>
    </subcellularLocation>
</comment>
<dbReference type="RefSeq" id="WP_193498655.1">
    <property type="nucleotide sequence ID" value="NZ_CP063169.1"/>
</dbReference>
<protein>
    <recommendedName>
        <fullName evidence="8">Valine--tRNA ligase</fullName>
        <ecNumber evidence="8">6.1.1.9</ecNumber>
    </recommendedName>
    <alternativeName>
        <fullName evidence="8">Valyl-tRNA synthetase</fullName>
        <shortName evidence="8">ValRS</shortName>
    </alternativeName>
</protein>
<dbReference type="PANTHER" id="PTHR11946">
    <property type="entry name" value="VALYL-TRNA SYNTHETASES"/>
    <property type="match status" value="1"/>
</dbReference>
<dbReference type="GO" id="GO:0005829">
    <property type="term" value="C:cytosol"/>
    <property type="evidence" value="ECO:0007669"/>
    <property type="project" value="TreeGrafter"/>
</dbReference>
<evidence type="ECO:0000313" key="11">
    <source>
        <dbReference type="EMBL" id="QOR72009.1"/>
    </source>
</evidence>
<dbReference type="GO" id="GO:0004832">
    <property type="term" value="F:valine-tRNA ligase activity"/>
    <property type="evidence" value="ECO:0007669"/>
    <property type="project" value="UniProtKB-UniRule"/>
</dbReference>
<dbReference type="KEGG" id="halt:IM660_07135"/>
<dbReference type="InterPro" id="IPR022874">
    <property type="entry name" value="Valine-tRNA_ligase_type_2"/>
</dbReference>
<gene>
    <name evidence="8 11" type="primary">valS</name>
    <name evidence="11" type="ORF">IM660_07135</name>
</gene>
<evidence type="ECO:0000256" key="7">
    <source>
        <dbReference type="ARBA" id="ARBA00047552"/>
    </source>
</evidence>
<dbReference type="GO" id="GO:0006438">
    <property type="term" value="P:valyl-tRNA aminoacylation"/>
    <property type="evidence" value="ECO:0007669"/>
    <property type="project" value="UniProtKB-UniRule"/>
</dbReference>
<dbReference type="InterPro" id="IPR002300">
    <property type="entry name" value="aa-tRNA-synth_Ia"/>
</dbReference>
<evidence type="ECO:0000313" key="12">
    <source>
        <dbReference type="Proteomes" id="UP000593758"/>
    </source>
</evidence>
<dbReference type="SUPFAM" id="SSF47323">
    <property type="entry name" value="Anticodon-binding domain of a subclass of class I aminoacyl-tRNA synthetases"/>
    <property type="match status" value="1"/>
</dbReference>
<organism evidence="11 12">
    <name type="scientific">Ruania alkalisoli</name>
    <dbReference type="NCBI Taxonomy" id="2779775"/>
    <lineage>
        <taxon>Bacteria</taxon>
        <taxon>Bacillati</taxon>
        <taxon>Actinomycetota</taxon>
        <taxon>Actinomycetes</taxon>
        <taxon>Micrococcales</taxon>
        <taxon>Ruaniaceae</taxon>
        <taxon>Ruania</taxon>
    </lineage>
</organism>